<organism evidence="1">
    <name type="scientific">viral metagenome</name>
    <dbReference type="NCBI Taxonomy" id="1070528"/>
    <lineage>
        <taxon>unclassified sequences</taxon>
        <taxon>metagenomes</taxon>
        <taxon>organismal metagenomes</taxon>
    </lineage>
</organism>
<name>A0A6C0EAZ3_9ZZZZ</name>
<sequence>MESNAIWCVFNNDDSKYTHECSRYPIDKFENAMKEASINNNLSLLTSDFRDTFPDFSEECFVHVESYIFRTTTINKILHTYTTSEKIVDHLIDNGIILPKEFVAPLSFMLGNCNVLPNDNVIKYNWPVIIHLIKRIIDDPLGHHELLYYNDLKNYYDENIVDTAIRDENTALNYLRHDIESRIGKKIKQPSNAFDDSTIPRDVYREFAEHIRSIAQINMIGLLCVSKTPDLTLDCIYKTQIFEMLSEIGIRFEDNFTCLSNLIGECIYHGLYGILNHLKANGYEFNFKNTSYLNVIFSALHTILTSPLTHMNCINSKVIKYRNLLKTTKLLKRAYEETCKEDVKLYFKKPTKFKCNRIFRDARGVILHNSVPIPFDDAVLSLESEFIIKHSLDHDFAPLIELCDSKNSFSELVDPHS</sequence>
<dbReference type="AlphaFoldDB" id="A0A6C0EAZ3"/>
<protein>
    <submittedName>
        <fullName evidence="1">Uncharacterized protein</fullName>
    </submittedName>
</protein>
<proteinExistence type="predicted"/>
<accession>A0A6C0EAZ3</accession>
<evidence type="ECO:0000313" key="1">
    <source>
        <dbReference type="EMBL" id="QHT26254.1"/>
    </source>
</evidence>
<reference evidence="1" key="1">
    <citation type="journal article" date="2020" name="Nature">
        <title>Giant virus diversity and host interactions through global metagenomics.</title>
        <authorList>
            <person name="Schulz F."/>
            <person name="Roux S."/>
            <person name="Paez-Espino D."/>
            <person name="Jungbluth S."/>
            <person name="Walsh D.A."/>
            <person name="Denef V.J."/>
            <person name="McMahon K.D."/>
            <person name="Konstantinidis K.T."/>
            <person name="Eloe-Fadrosh E.A."/>
            <person name="Kyrpides N.C."/>
            <person name="Woyke T."/>
        </authorList>
    </citation>
    <scope>NUCLEOTIDE SEQUENCE</scope>
    <source>
        <strain evidence="1">GVMAG-M-3300023179-27</strain>
    </source>
</reference>
<dbReference type="EMBL" id="MN739782">
    <property type="protein sequence ID" value="QHT26254.1"/>
    <property type="molecule type" value="Genomic_DNA"/>
</dbReference>